<keyword evidence="4" id="KW-0862">Zinc</keyword>
<evidence type="ECO:0000313" key="7">
    <source>
        <dbReference type="EMBL" id="CAL8076763.1"/>
    </source>
</evidence>
<comment type="subcellular location">
    <subcellularLocation>
        <location evidence="1">Nucleus</location>
    </subcellularLocation>
</comment>
<dbReference type="Proteomes" id="UP001642540">
    <property type="component" value="Unassembled WGS sequence"/>
</dbReference>
<evidence type="ECO:0000256" key="4">
    <source>
        <dbReference type="ARBA" id="ARBA00022833"/>
    </source>
</evidence>
<comment type="caution">
    <text evidence="7">The sequence shown here is derived from an EMBL/GenBank/DDBJ whole genome shotgun (WGS) entry which is preliminary data.</text>
</comment>
<organism evidence="7 8">
    <name type="scientific">Orchesella dallaii</name>
    <dbReference type="NCBI Taxonomy" id="48710"/>
    <lineage>
        <taxon>Eukaryota</taxon>
        <taxon>Metazoa</taxon>
        <taxon>Ecdysozoa</taxon>
        <taxon>Arthropoda</taxon>
        <taxon>Hexapoda</taxon>
        <taxon>Collembola</taxon>
        <taxon>Entomobryomorpha</taxon>
        <taxon>Entomobryoidea</taxon>
        <taxon>Orchesellidae</taxon>
        <taxon>Orchesellinae</taxon>
        <taxon>Orchesella</taxon>
    </lineage>
</organism>
<evidence type="ECO:0000256" key="5">
    <source>
        <dbReference type="ARBA" id="ARBA00023242"/>
    </source>
</evidence>
<sequence length="416" mass="46855">MCKAFLSVDIPMNKANNPILHQFLEKYTKKVIPSRSTLRRNINEVYDEVIENIRSEVRDRPIWLSIDETTDATSRYVANVLVGALSKDGPSKPHLLMSRELQVTNNSTITQLVLDALVLLWPGQRNEEISRKFVVFLTDAAAYMLRAGRNLKSTYLSLMHVTCLAHGLNRVAETIKGLFPLTNRLMSSVKAIFKKAPSRVLKYKDLYPNLALPPEPIQIRWGTWLQAADFYASHFEEIRNVVSSLDASDAASIKSAQSLFEMRSLRDELVCVTSNFSFIAKRITALEDRKLTLYDSVAVIESVEAALSNSSSTINKTVKGKLMDVLKKNPDFQKLSVIAKILNGEAVGSPSHNLSPAILASLKFCPITSVEVERSFSMEKAILTDRRQRFLMENLEKVVICHYELAICDENFVELI</sequence>
<dbReference type="SUPFAM" id="SSF53098">
    <property type="entry name" value="Ribonuclease H-like"/>
    <property type="match status" value="1"/>
</dbReference>
<protein>
    <recommendedName>
        <fullName evidence="6">DUF659 domain-containing protein</fullName>
    </recommendedName>
</protein>
<dbReference type="Pfam" id="PF04937">
    <property type="entry name" value="DUF659"/>
    <property type="match status" value="1"/>
</dbReference>
<dbReference type="InterPro" id="IPR012337">
    <property type="entry name" value="RNaseH-like_sf"/>
</dbReference>
<evidence type="ECO:0000259" key="6">
    <source>
        <dbReference type="Pfam" id="PF04937"/>
    </source>
</evidence>
<accession>A0ABP1PTC6</accession>
<dbReference type="EMBL" id="CAXLJM020000012">
    <property type="protein sequence ID" value="CAL8076763.1"/>
    <property type="molecule type" value="Genomic_DNA"/>
</dbReference>
<evidence type="ECO:0000256" key="2">
    <source>
        <dbReference type="ARBA" id="ARBA00022723"/>
    </source>
</evidence>
<keyword evidence="5" id="KW-0539">Nucleus</keyword>
<evidence type="ECO:0000256" key="3">
    <source>
        <dbReference type="ARBA" id="ARBA00022771"/>
    </source>
</evidence>
<evidence type="ECO:0000256" key="1">
    <source>
        <dbReference type="ARBA" id="ARBA00004123"/>
    </source>
</evidence>
<proteinExistence type="predicted"/>
<feature type="domain" description="DUF659" evidence="6">
    <location>
        <begin position="37"/>
        <end position="192"/>
    </location>
</feature>
<keyword evidence="8" id="KW-1185">Reference proteome</keyword>
<dbReference type="PANTHER" id="PTHR46481">
    <property type="entry name" value="ZINC FINGER BED DOMAIN-CONTAINING PROTEIN 4"/>
    <property type="match status" value="1"/>
</dbReference>
<reference evidence="7 8" key="1">
    <citation type="submission" date="2024-08" db="EMBL/GenBank/DDBJ databases">
        <authorList>
            <person name="Cucini C."/>
            <person name="Frati F."/>
        </authorList>
    </citation>
    <scope>NUCLEOTIDE SEQUENCE [LARGE SCALE GENOMIC DNA]</scope>
</reference>
<evidence type="ECO:0000313" key="8">
    <source>
        <dbReference type="Proteomes" id="UP001642540"/>
    </source>
</evidence>
<dbReference type="InterPro" id="IPR007021">
    <property type="entry name" value="DUF659"/>
</dbReference>
<keyword evidence="2" id="KW-0479">Metal-binding</keyword>
<gene>
    <name evidence="7" type="ORF">ODALV1_LOCUS3581</name>
</gene>
<dbReference type="PANTHER" id="PTHR46481:SF10">
    <property type="entry name" value="ZINC FINGER BED DOMAIN-CONTAINING PROTEIN 39"/>
    <property type="match status" value="1"/>
</dbReference>
<dbReference type="InterPro" id="IPR052035">
    <property type="entry name" value="ZnF_BED_domain_contain"/>
</dbReference>
<name>A0ABP1PTC6_9HEXA</name>
<keyword evidence="3" id="KW-0863">Zinc-finger</keyword>